<evidence type="ECO:0000313" key="1">
    <source>
        <dbReference type="EMBL" id="KFD51237.1"/>
    </source>
</evidence>
<gene>
    <name evidence="1" type="ORF">M513_07837</name>
</gene>
<reference evidence="1 2" key="1">
    <citation type="journal article" date="2014" name="Nat. Genet.">
        <title>Genome and transcriptome of the porcine whipworm Trichuris suis.</title>
        <authorList>
            <person name="Jex A.R."/>
            <person name="Nejsum P."/>
            <person name="Schwarz E.M."/>
            <person name="Hu L."/>
            <person name="Young N.D."/>
            <person name="Hall R.S."/>
            <person name="Korhonen P.K."/>
            <person name="Liao S."/>
            <person name="Thamsborg S."/>
            <person name="Xia J."/>
            <person name="Xu P."/>
            <person name="Wang S."/>
            <person name="Scheerlinck J.P."/>
            <person name="Hofmann A."/>
            <person name="Sternberg P.W."/>
            <person name="Wang J."/>
            <person name="Gasser R.B."/>
        </authorList>
    </citation>
    <scope>NUCLEOTIDE SEQUENCE [LARGE SCALE GENOMIC DNA]</scope>
    <source>
        <strain evidence="1">DCEP-RM93M</strain>
    </source>
</reference>
<proteinExistence type="predicted"/>
<dbReference type="Proteomes" id="UP000030764">
    <property type="component" value="Unassembled WGS sequence"/>
</dbReference>
<name>A0A085M1Z1_9BILA</name>
<evidence type="ECO:0000313" key="2">
    <source>
        <dbReference type="Proteomes" id="UP000030764"/>
    </source>
</evidence>
<organism evidence="1 2">
    <name type="scientific">Trichuris suis</name>
    <name type="common">pig whipworm</name>
    <dbReference type="NCBI Taxonomy" id="68888"/>
    <lineage>
        <taxon>Eukaryota</taxon>
        <taxon>Metazoa</taxon>
        <taxon>Ecdysozoa</taxon>
        <taxon>Nematoda</taxon>
        <taxon>Enoplea</taxon>
        <taxon>Dorylaimia</taxon>
        <taxon>Trichinellida</taxon>
        <taxon>Trichuridae</taxon>
        <taxon>Trichuris</taxon>
    </lineage>
</organism>
<accession>A0A085M1Z1</accession>
<dbReference type="EMBL" id="KL363241">
    <property type="protein sequence ID" value="KFD51237.1"/>
    <property type="molecule type" value="Genomic_DNA"/>
</dbReference>
<protein>
    <submittedName>
        <fullName evidence="1">Uncharacterized protein</fullName>
    </submittedName>
</protein>
<sequence length="78" mass="9021">MASALGGGTPGRDAEKMGMLWFWIKLAKCYHVHHSRPPSCERHYDSDKYRKRKVYTKNVRRVCGAVQNIYNVCNAECM</sequence>
<keyword evidence="2" id="KW-1185">Reference proteome</keyword>
<dbReference type="AlphaFoldDB" id="A0A085M1Z1"/>